<feature type="domain" description="Dit-like phage tail protein N-terminal" evidence="2">
    <location>
        <begin position="11"/>
        <end position="117"/>
    </location>
</feature>
<protein>
    <recommendedName>
        <fullName evidence="2">Dit-like phage tail protein N-terminal domain-containing protein</fullName>
    </recommendedName>
</protein>
<sequence length="157" mass="16957">MATINGNYVTVESEEPSHDIDVTEQPIEDGIDLLDHVRPKAKTMNISGFIVGEDAAQIRQNILNLLQSGSIIEYIGRNQFVGILTGFRSTHNHQISNGLSFSATLKEVLVAKTSTIEQLPLPIRAAEQPVLVLGRKQTAAKGTSSSSSSAGKESVWD</sequence>
<dbReference type="Pfam" id="PF21821">
    <property type="entry name" value="Dit_like"/>
    <property type="match status" value="1"/>
</dbReference>
<evidence type="ECO:0000259" key="2">
    <source>
        <dbReference type="Pfam" id="PF21821"/>
    </source>
</evidence>
<dbReference type="InterPro" id="IPR048494">
    <property type="entry name" value="Dit-like_N"/>
</dbReference>
<comment type="caution">
    <text evidence="3">The sequence shown here is derived from an EMBL/GenBank/DDBJ whole genome shotgun (WGS) entry which is preliminary data.</text>
</comment>
<dbReference type="Proteomes" id="UP001165962">
    <property type="component" value="Unassembled WGS sequence"/>
</dbReference>
<proteinExistence type="predicted"/>
<accession>A0ABX0J1Y8</accession>
<evidence type="ECO:0000256" key="1">
    <source>
        <dbReference type="SAM" id="MobiDB-lite"/>
    </source>
</evidence>
<dbReference type="RefSeq" id="WP_166147422.1">
    <property type="nucleotide sequence ID" value="NZ_JAAOIW010000002.1"/>
</dbReference>
<gene>
    <name evidence="3" type="ORF">G9U52_06325</name>
</gene>
<evidence type="ECO:0000313" key="3">
    <source>
        <dbReference type="EMBL" id="NHN29446.1"/>
    </source>
</evidence>
<feature type="region of interest" description="Disordered" evidence="1">
    <location>
        <begin position="137"/>
        <end position="157"/>
    </location>
</feature>
<organism evidence="3 4">
    <name type="scientific">Paenibacillus agricola</name>
    <dbReference type="NCBI Taxonomy" id="2716264"/>
    <lineage>
        <taxon>Bacteria</taxon>
        <taxon>Bacillati</taxon>
        <taxon>Bacillota</taxon>
        <taxon>Bacilli</taxon>
        <taxon>Bacillales</taxon>
        <taxon>Paenibacillaceae</taxon>
        <taxon>Paenibacillus</taxon>
    </lineage>
</organism>
<name>A0ABX0J1Y8_9BACL</name>
<dbReference type="EMBL" id="JAAOIW010000002">
    <property type="protein sequence ID" value="NHN29446.1"/>
    <property type="molecule type" value="Genomic_DNA"/>
</dbReference>
<evidence type="ECO:0000313" key="4">
    <source>
        <dbReference type="Proteomes" id="UP001165962"/>
    </source>
</evidence>
<reference evidence="3" key="1">
    <citation type="submission" date="2020-03" db="EMBL/GenBank/DDBJ databases">
        <title>Draft sequencing of Paenibacilllus sp. S3N08.</title>
        <authorList>
            <person name="Kim D.-U."/>
        </authorList>
    </citation>
    <scope>NUCLEOTIDE SEQUENCE</scope>
    <source>
        <strain evidence="3">S3N08</strain>
    </source>
</reference>
<keyword evidence="4" id="KW-1185">Reference proteome</keyword>